<organism evidence="2 3">
    <name type="scientific">Myriangium duriaei CBS 260.36</name>
    <dbReference type="NCBI Taxonomy" id="1168546"/>
    <lineage>
        <taxon>Eukaryota</taxon>
        <taxon>Fungi</taxon>
        <taxon>Dikarya</taxon>
        <taxon>Ascomycota</taxon>
        <taxon>Pezizomycotina</taxon>
        <taxon>Dothideomycetes</taxon>
        <taxon>Dothideomycetidae</taxon>
        <taxon>Myriangiales</taxon>
        <taxon>Myriangiaceae</taxon>
        <taxon>Myriangium</taxon>
    </lineage>
</organism>
<dbReference type="EMBL" id="ML996089">
    <property type="protein sequence ID" value="KAF2150318.1"/>
    <property type="molecule type" value="Genomic_DNA"/>
</dbReference>
<keyword evidence="3" id="KW-1185">Reference proteome</keyword>
<protein>
    <recommendedName>
        <fullName evidence="1">PDZ domain-containing protein</fullName>
    </recommendedName>
</protein>
<dbReference type="InterPro" id="IPR001478">
    <property type="entry name" value="PDZ"/>
</dbReference>
<dbReference type="SUPFAM" id="SSF55486">
    <property type="entry name" value="Metalloproteases ('zincins'), catalytic domain"/>
    <property type="match status" value="1"/>
</dbReference>
<dbReference type="Gene3D" id="1.10.390.10">
    <property type="entry name" value="Neutral Protease Domain 2"/>
    <property type="match status" value="1"/>
</dbReference>
<name>A0A9P4J0U9_9PEZI</name>
<dbReference type="SUPFAM" id="SSF50156">
    <property type="entry name" value="PDZ domain-like"/>
    <property type="match status" value="1"/>
</dbReference>
<evidence type="ECO:0000313" key="2">
    <source>
        <dbReference type="EMBL" id="KAF2150318.1"/>
    </source>
</evidence>
<dbReference type="Pfam" id="PF05299">
    <property type="entry name" value="Peptidase_M61"/>
    <property type="match status" value="1"/>
</dbReference>
<dbReference type="OrthoDB" id="626167at2759"/>
<sequence length="585" mass="66424">MSSLCRAILAIVALLPPDLERSLLSYGSSCLPSISLTLKPHLIDQNNGLEHARLEMVMVMDVPRLHADQALIAIDLVREIVPSQPYNNQSVQISDQKGILPIRTEDICSDGVPRRTWYLQRATKGRISLKFTAVPRKVNRNTRIAARTDLRYESGGMQGSGVTILPEPAFPKAMLQNWNFKVQWDLSDAPQRTRAIWTFGEGPKVVTHIGPASDLIQSIFSVGHVNSYPALSQDFKTFGMYWFGDLPPNIVAMQKYEETTFHAMSRFWKDPPGPKNAYRIFVRNSAPANGYGGTEFTRSYMLEYDSRIQNITNDDLTQLLTHEMVHNWPHMGKRAGEPGANKANEDGSWFTEGVADYYAGYFPYKIKTRTAEWSRTQVNLFLSQYYTNPAIRQPNAEARRNAWSDANGQMMIYSRGWAYLTMLDEQVRQASKGKRSLDNLVMKMIDCMRRRKDYSMKAWTTLVRKELGKPAVDELHNMVDGSFIKPLPTRSVPPMKLVRQDREVLDVGFNLSSYSSHIVTGLKPGSRAEQAGVREGDKITKIISLWSLAETYEMNNSMTLERDGKSLEVNYWPRSGTTAECYQFV</sequence>
<dbReference type="Proteomes" id="UP000799439">
    <property type="component" value="Unassembled WGS sequence"/>
</dbReference>
<dbReference type="AlphaFoldDB" id="A0A9P4J0U9"/>
<dbReference type="Gene3D" id="2.30.42.10">
    <property type="match status" value="1"/>
</dbReference>
<accession>A0A9P4J0U9</accession>
<reference evidence="2" key="1">
    <citation type="journal article" date="2020" name="Stud. Mycol.">
        <title>101 Dothideomycetes genomes: a test case for predicting lifestyles and emergence of pathogens.</title>
        <authorList>
            <person name="Haridas S."/>
            <person name="Albert R."/>
            <person name="Binder M."/>
            <person name="Bloem J."/>
            <person name="Labutti K."/>
            <person name="Salamov A."/>
            <person name="Andreopoulos B."/>
            <person name="Baker S."/>
            <person name="Barry K."/>
            <person name="Bills G."/>
            <person name="Bluhm B."/>
            <person name="Cannon C."/>
            <person name="Castanera R."/>
            <person name="Culley D."/>
            <person name="Daum C."/>
            <person name="Ezra D."/>
            <person name="Gonzalez J."/>
            <person name="Henrissat B."/>
            <person name="Kuo A."/>
            <person name="Liang C."/>
            <person name="Lipzen A."/>
            <person name="Lutzoni F."/>
            <person name="Magnuson J."/>
            <person name="Mondo S."/>
            <person name="Nolan M."/>
            <person name="Ohm R."/>
            <person name="Pangilinan J."/>
            <person name="Park H.-J."/>
            <person name="Ramirez L."/>
            <person name="Alfaro M."/>
            <person name="Sun H."/>
            <person name="Tritt A."/>
            <person name="Yoshinaga Y."/>
            <person name="Zwiers L.-H."/>
            <person name="Turgeon B."/>
            <person name="Goodwin S."/>
            <person name="Spatafora J."/>
            <person name="Crous P."/>
            <person name="Grigoriev I."/>
        </authorList>
    </citation>
    <scope>NUCLEOTIDE SEQUENCE</scope>
    <source>
        <strain evidence="2">CBS 260.36</strain>
    </source>
</reference>
<comment type="caution">
    <text evidence="2">The sequence shown here is derived from an EMBL/GenBank/DDBJ whole genome shotgun (WGS) entry which is preliminary data.</text>
</comment>
<dbReference type="PROSITE" id="PS50106">
    <property type="entry name" value="PDZ"/>
    <property type="match status" value="1"/>
</dbReference>
<dbReference type="InterPro" id="IPR007963">
    <property type="entry name" value="Peptidase_M61_catalytic"/>
</dbReference>
<dbReference type="InterPro" id="IPR027268">
    <property type="entry name" value="Peptidase_M4/M1_CTD_sf"/>
</dbReference>
<feature type="domain" description="PDZ" evidence="1">
    <location>
        <begin position="494"/>
        <end position="542"/>
    </location>
</feature>
<gene>
    <name evidence="2" type="ORF">K461DRAFT_322784</name>
</gene>
<evidence type="ECO:0000313" key="3">
    <source>
        <dbReference type="Proteomes" id="UP000799439"/>
    </source>
</evidence>
<dbReference type="InterPro" id="IPR036034">
    <property type="entry name" value="PDZ_sf"/>
</dbReference>
<proteinExistence type="predicted"/>
<evidence type="ECO:0000259" key="1">
    <source>
        <dbReference type="PROSITE" id="PS50106"/>
    </source>
</evidence>